<dbReference type="RefSeq" id="XP_066911527.1">
    <property type="nucleotide sequence ID" value="XM_067055426.1"/>
</dbReference>
<feature type="compositionally biased region" description="Polar residues" evidence="1">
    <location>
        <begin position="125"/>
        <end position="136"/>
    </location>
</feature>
<feature type="signal peptide" evidence="2">
    <location>
        <begin position="1"/>
        <end position="19"/>
    </location>
</feature>
<sequence length="258" mass="28962">MMNIFTVVALCAVFVCCQSKTIDHYENDVFQNPTDENDDFYQDLQDVEDSILNELDLDSQGVGHLIYNGDESVSPTKRISTSTTLAETTPIDNFPTTTTENIPKTTDSVPTTSTDINMIVSTTEPKATTENIPQTTREPDQTSEIIQSSSTEEIPATTSENTQMTDNVETTEDVVTMATDIFTEEPRTTKETFTTKPTRETTTKGKIRKSKILTIIRKLIVKVKAMEERQRALGRIVIQLNARLVRLVLKKKMKKISI</sequence>
<evidence type="ECO:0008006" key="5">
    <source>
        <dbReference type="Google" id="ProtNLM"/>
    </source>
</evidence>
<evidence type="ECO:0000313" key="3">
    <source>
        <dbReference type="EnsemblMetazoa" id="CLYHEMP025797.1"/>
    </source>
</evidence>
<dbReference type="GeneID" id="136798755"/>
<feature type="compositionally biased region" description="Low complexity" evidence="1">
    <location>
        <begin position="88"/>
        <end position="106"/>
    </location>
</feature>
<dbReference type="AlphaFoldDB" id="A0A7M5XLX8"/>
<name>A0A7M5XLX8_9CNID</name>
<feature type="region of interest" description="Disordered" evidence="1">
    <location>
        <begin position="125"/>
        <end position="163"/>
    </location>
</feature>
<dbReference type="RefSeq" id="XP_066911533.1">
    <property type="nucleotide sequence ID" value="XM_067055432.1"/>
</dbReference>
<proteinExistence type="predicted"/>
<accession>A0A7M5XLX8</accession>
<dbReference type="Proteomes" id="UP000594262">
    <property type="component" value="Unplaced"/>
</dbReference>
<organism evidence="3 4">
    <name type="scientific">Clytia hemisphaerica</name>
    <dbReference type="NCBI Taxonomy" id="252671"/>
    <lineage>
        <taxon>Eukaryota</taxon>
        <taxon>Metazoa</taxon>
        <taxon>Cnidaria</taxon>
        <taxon>Hydrozoa</taxon>
        <taxon>Hydroidolina</taxon>
        <taxon>Leptothecata</taxon>
        <taxon>Obeliida</taxon>
        <taxon>Clytiidae</taxon>
        <taxon>Clytia</taxon>
    </lineage>
</organism>
<feature type="compositionally biased region" description="Low complexity" evidence="1">
    <location>
        <begin position="142"/>
        <end position="154"/>
    </location>
</feature>
<feature type="chain" id="PRO_5029917934" description="Cnidarian restricted protein" evidence="2">
    <location>
        <begin position="20"/>
        <end position="258"/>
    </location>
</feature>
<keyword evidence="4" id="KW-1185">Reference proteome</keyword>
<feature type="region of interest" description="Disordered" evidence="1">
    <location>
        <begin position="88"/>
        <end position="112"/>
    </location>
</feature>
<reference evidence="3" key="1">
    <citation type="submission" date="2021-01" db="UniProtKB">
        <authorList>
            <consortium name="EnsemblMetazoa"/>
        </authorList>
    </citation>
    <scope>IDENTIFICATION</scope>
</reference>
<keyword evidence="2" id="KW-0732">Signal</keyword>
<evidence type="ECO:0000256" key="2">
    <source>
        <dbReference type="SAM" id="SignalP"/>
    </source>
</evidence>
<dbReference type="EnsemblMetazoa" id="CLYHEMT025797.1">
    <property type="protein sequence ID" value="CLYHEMP025797.1"/>
    <property type="gene ID" value="CLYHEMG025797"/>
</dbReference>
<evidence type="ECO:0000313" key="4">
    <source>
        <dbReference type="Proteomes" id="UP000594262"/>
    </source>
</evidence>
<protein>
    <recommendedName>
        <fullName evidence="5">Cnidarian restricted protein</fullName>
    </recommendedName>
</protein>
<evidence type="ECO:0000256" key="1">
    <source>
        <dbReference type="SAM" id="MobiDB-lite"/>
    </source>
</evidence>